<dbReference type="AlphaFoldDB" id="A0A9P7F9C5"/>
<dbReference type="OrthoDB" id="2692743at2759"/>
<protein>
    <submittedName>
        <fullName evidence="2">Uncharacterized protein</fullName>
    </submittedName>
</protein>
<dbReference type="GeneID" id="64705472"/>
<dbReference type="RefSeq" id="XP_041293655.1">
    <property type="nucleotide sequence ID" value="XM_041443213.1"/>
</dbReference>
<feature type="region of interest" description="Disordered" evidence="1">
    <location>
        <begin position="316"/>
        <end position="368"/>
    </location>
</feature>
<keyword evidence="3" id="KW-1185">Reference proteome</keyword>
<dbReference type="EMBL" id="JABBWM010000023">
    <property type="protein sequence ID" value="KAG2109710.1"/>
    <property type="molecule type" value="Genomic_DNA"/>
</dbReference>
<name>A0A9P7F9C5_9AGAM</name>
<accession>A0A9P7F9C5</accession>
<evidence type="ECO:0000313" key="2">
    <source>
        <dbReference type="EMBL" id="KAG2109710.1"/>
    </source>
</evidence>
<feature type="compositionally biased region" description="Polar residues" evidence="1">
    <location>
        <begin position="12"/>
        <end position="27"/>
    </location>
</feature>
<organism evidence="2 3">
    <name type="scientific">Suillus discolor</name>
    <dbReference type="NCBI Taxonomy" id="1912936"/>
    <lineage>
        <taxon>Eukaryota</taxon>
        <taxon>Fungi</taxon>
        <taxon>Dikarya</taxon>
        <taxon>Basidiomycota</taxon>
        <taxon>Agaricomycotina</taxon>
        <taxon>Agaricomycetes</taxon>
        <taxon>Agaricomycetidae</taxon>
        <taxon>Boletales</taxon>
        <taxon>Suillineae</taxon>
        <taxon>Suillaceae</taxon>
        <taxon>Suillus</taxon>
    </lineage>
</organism>
<sequence>MATGKSRPTPLGTGNTSTRAPTPTNRIRASHRNTVSLLLTRDEIMLQEYDVKDKESSTTFLEKSPFRHLGEPMSNESLILTILHITQYTGIPRTAIEGLRAVAILLEDNFNSTHSSTSTTQQLADSLTTSLSAQVVADLSSSLSAHRQILLEPAIGGRIYEPNDNSIDIAKKIKNAFAATSTKDSPEIQIKATTRLRSGGLIVELTTAEAANWLRAPENRLKVTGALESPVYIKERRFTIIVPFLPVTFGIEDAEWRRAAEEENSLPIGSIEAAGWIKPRIRRSPGQKVAHALFHFADPKAANTTLHDGIYINQEKYHPHEDKREPVMLPPKPVPYRKPIEQLPPEARPPLRQTNLPYETRRNYGKPS</sequence>
<evidence type="ECO:0000313" key="3">
    <source>
        <dbReference type="Proteomes" id="UP000823399"/>
    </source>
</evidence>
<gene>
    <name evidence="2" type="ORF">F5147DRAFT_798022</name>
</gene>
<proteinExistence type="predicted"/>
<reference evidence="2" key="1">
    <citation type="journal article" date="2020" name="New Phytol.">
        <title>Comparative genomics reveals dynamic genome evolution in host specialist ectomycorrhizal fungi.</title>
        <authorList>
            <person name="Lofgren L.A."/>
            <person name="Nguyen N.H."/>
            <person name="Vilgalys R."/>
            <person name="Ruytinx J."/>
            <person name="Liao H.L."/>
            <person name="Branco S."/>
            <person name="Kuo A."/>
            <person name="LaButti K."/>
            <person name="Lipzen A."/>
            <person name="Andreopoulos W."/>
            <person name="Pangilinan J."/>
            <person name="Riley R."/>
            <person name="Hundley H."/>
            <person name="Na H."/>
            <person name="Barry K."/>
            <person name="Grigoriev I.V."/>
            <person name="Stajich J.E."/>
            <person name="Kennedy P.G."/>
        </authorList>
    </citation>
    <scope>NUCLEOTIDE SEQUENCE</scope>
    <source>
        <strain evidence="2">FC423</strain>
    </source>
</reference>
<feature type="region of interest" description="Disordered" evidence="1">
    <location>
        <begin position="1"/>
        <end position="27"/>
    </location>
</feature>
<comment type="caution">
    <text evidence="2">The sequence shown here is derived from an EMBL/GenBank/DDBJ whole genome shotgun (WGS) entry which is preliminary data.</text>
</comment>
<feature type="compositionally biased region" description="Basic and acidic residues" evidence="1">
    <location>
        <begin position="316"/>
        <end position="326"/>
    </location>
</feature>
<evidence type="ECO:0000256" key="1">
    <source>
        <dbReference type="SAM" id="MobiDB-lite"/>
    </source>
</evidence>
<dbReference type="Proteomes" id="UP000823399">
    <property type="component" value="Unassembled WGS sequence"/>
</dbReference>